<reference evidence="2" key="1">
    <citation type="journal article" date="2014" name="Front. Microbiol.">
        <title>High frequency of phylogenetically diverse reductive dehalogenase-homologous genes in deep subseafloor sedimentary metagenomes.</title>
        <authorList>
            <person name="Kawai M."/>
            <person name="Futagami T."/>
            <person name="Toyoda A."/>
            <person name="Takaki Y."/>
            <person name="Nishi S."/>
            <person name="Hori S."/>
            <person name="Arai W."/>
            <person name="Tsubouchi T."/>
            <person name="Morono Y."/>
            <person name="Uchiyama I."/>
            <person name="Ito T."/>
            <person name="Fujiyama A."/>
            <person name="Inagaki F."/>
            <person name="Takami H."/>
        </authorList>
    </citation>
    <scope>NUCLEOTIDE SEQUENCE</scope>
    <source>
        <strain evidence="2">Expedition CK06-06</strain>
    </source>
</reference>
<gene>
    <name evidence="2" type="ORF">S12H4_03878</name>
</gene>
<comment type="caution">
    <text evidence="2">The sequence shown here is derived from an EMBL/GenBank/DDBJ whole genome shotgun (WGS) entry which is preliminary data.</text>
</comment>
<accession>X1SWU7</accession>
<sequence>MPGKEIPEELKEKLEAGLESEKVAKAEAGEIPPKPKRFSVVNDQIIGDPEGDLSFKEALQLLAQQKGVPVAQANPLAAMVEAMKLGPDMATATLTAMIPLITKAPEGDTITKLILTQMSDLQKELREGQKSSPEIQALTQQLDQLRDTLHNEQLARIQEQNQATTKELIGYIKSLDNKIEAATKGKEVESRIGLMSKALDKGAEQLSGIRQDIKPLAQSFMERGAAPGEKTAAEKTGFG</sequence>
<feature type="non-terminal residue" evidence="2">
    <location>
        <position position="239"/>
    </location>
</feature>
<dbReference type="EMBL" id="BARW01001138">
    <property type="protein sequence ID" value="GAI72294.1"/>
    <property type="molecule type" value="Genomic_DNA"/>
</dbReference>
<proteinExistence type="predicted"/>
<organism evidence="2">
    <name type="scientific">marine sediment metagenome</name>
    <dbReference type="NCBI Taxonomy" id="412755"/>
    <lineage>
        <taxon>unclassified sequences</taxon>
        <taxon>metagenomes</taxon>
        <taxon>ecological metagenomes</taxon>
    </lineage>
</organism>
<evidence type="ECO:0000313" key="2">
    <source>
        <dbReference type="EMBL" id="GAI72294.1"/>
    </source>
</evidence>
<feature type="coiled-coil region" evidence="1">
    <location>
        <begin position="135"/>
        <end position="162"/>
    </location>
</feature>
<dbReference type="AlphaFoldDB" id="X1SWU7"/>
<name>X1SWU7_9ZZZZ</name>
<evidence type="ECO:0000256" key="1">
    <source>
        <dbReference type="SAM" id="Coils"/>
    </source>
</evidence>
<protein>
    <submittedName>
        <fullName evidence="2">Uncharacterized protein</fullName>
    </submittedName>
</protein>
<keyword evidence="1" id="KW-0175">Coiled coil</keyword>